<feature type="region of interest" description="Disordered" evidence="1">
    <location>
        <begin position="162"/>
        <end position="274"/>
    </location>
</feature>
<feature type="domain" description="DUF3741" evidence="2">
    <location>
        <begin position="62"/>
        <end position="80"/>
    </location>
</feature>
<dbReference type="PANTHER" id="PTHR35499:SF4">
    <property type="entry name" value="ALC-INTERACTING PROTEIN 1"/>
    <property type="match status" value="1"/>
</dbReference>
<name>A0AAV1XSR1_LUPLU</name>
<dbReference type="EMBL" id="CAXHTB010000018">
    <property type="protein sequence ID" value="CAL0324709.1"/>
    <property type="molecule type" value="Genomic_DNA"/>
</dbReference>
<reference evidence="3 4" key="1">
    <citation type="submission" date="2024-03" db="EMBL/GenBank/DDBJ databases">
        <authorList>
            <person name="Martinez-Hernandez J."/>
        </authorList>
    </citation>
    <scope>NUCLEOTIDE SEQUENCE [LARGE SCALE GENOMIC DNA]</scope>
</reference>
<comment type="caution">
    <text evidence="3">The sequence shown here is derived from an EMBL/GenBank/DDBJ whole genome shotgun (WGS) entry which is preliminary data.</text>
</comment>
<protein>
    <recommendedName>
        <fullName evidence="2">DUF3741 domain-containing protein</fullName>
    </recommendedName>
</protein>
<sequence length="417" mass="47128">MAKPQIAKSGCFSSFLQVFLCVGNKTSPPVHPSKNVTEPEKPELMQLVPLNKETMNDEYAATPGVIARLMGLDSLPNSNFLTKGSTPDSVPRSRSVNFVDYLVEFDLKQASMHRRVKTSASFREVPALGQRQNHDLVVLYWGDGESRGEEVKLKKEEKGVRELKQKEKQGSKNMEILKEKVSSTVKKEWNQGKNKKISKLKNEPRRVPSSSSSSKQSRMVRKNHCGVKDLSNVSSSTISSLTNKKKKGFVEPKLTINKRNQKSHKKKIETENNSENLSPVSVLDANHYPFLYETDFIDDSHGTSPLASRSKLKSSSIVSLGDDDVEEKTNNIKGCAYTDLNREAEYYSEVLIKIHSLTEKDIREANITPKKHEGFEEICLLFEDKILDLLLHEFVDEIVGISSREFCHFGMKTVKYK</sequence>
<gene>
    <name evidence="3" type="ORF">LLUT_LOCUS25769</name>
</gene>
<dbReference type="Pfam" id="PF14383">
    <property type="entry name" value="VARLMGL"/>
    <property type="match status" value="1"/>
</dbReference>
<accession>A0AAV1XSR1</accession>
<feature type="compositionally biased region" description="Basic and acidic residues" evidence="1">
    <location>
        <begin position="162"/>
        <end position="190"/>
    </location>
</feature>
<evidence type="ECO:0000259" key="2">
    <source>
        <dbReference type="Pfam" id="PF14383"/>
    </source>
</evidence>
<organism evidence="3 4">
    <name type="scientific">Lupinus luteus</name>
    <name type="common">European yellow lupine</name>
    <dbReference type="NCBI Taxonomy" id="3873"/>
    <lineage>
        <taxon>Eukaryota</taxon>
        <taxon>Viridiplantae</taxon>
        <taxon>Streptophyta</taxon>
        <taxon>Embryophyta</taxon>
        <taxon>Tracheophyta</taxon>
        <taxon>Spermatophyta</taxon>
        <taxon>Magnoliopsida</taxon>
        <taxon>eudicotyledons</taxon>
        <taxon>Gunneridae</taxon>
        <taxon>Pentapetalae</taxon>
        <taxon>rosids</taxon>
        <taxon>fabids</taxon>
        <taxon>Fabales</taxon>
        <taxon>Fabaceae</taxon>
        <taxon>Papilionoideae</taxon>
        <taxon>50 kb inversion clade</taxon>
        <taxon>genistoids sensu lato</taxon>
        <taxon>core genistoids</taxon>
        <taxon>Genisteae</taxon>
        <taxon>Lupinus</taxon>
    </lineage>
</organism>
<feature type="compositionally biased region" description="Low complexity" evidence="1">
    <location>
        <begin position="230"/>
        <end position="242"/>
    </location>
</feature>
<proteinExistence type="predicted"/>
<evidence type="ECO:0000256" key="1">
    <source>
        <dbReference type="SAM" id="MobiDB-lite"/>
    </source>
</evidence>
<evidence type="ECO:0000313" key="3">
    <source>
        <dbReference type="EMBL" id="CAL0324709.1"/>
    </source>
</evidence>
<dbReference type="AlphaFoldDB" id="A0AAV1XSR1"/>
<dbReference type="InterPro" id="IPR032795">
    <property type="entry name" value="DUF3741-assoc"/>
</dbReference>
<keyword evidence="4" id="KW-1185">Reference proteome</keyword>
<evidence type="ECO:0000313" key="4">
    <source>
        <dbReference type="Proteomes" id="UP001497480"/>
    </source>
</evidence>
<dbReference type="Proteomes" id="UP001497480">
    <property type="component" value="Unassembled WGS sequence"/>
</dbReference>
<dbReference type="PANTHER" id="PTHR35499">
    <property type="entry name" value="OS05G0128300 PROTEIN"/>
    <property type="match status" value="1"/>
</dbReference>